<organism evidence="1">
    <name type="scientific">Arundo donax</name>
    <name type="common">Giant reed</name>
    <name type="synonym">Donax arundinaceus</name>
    <dbReference type="NCBI Taxonomy" id="35708"/>
    <lineage>
        <taxon>Eukaryota</taxon>
        <taxon>Viridiplantae</taxon>
        <taxon>Streptophyta</taxon>
        <taxon>Embryophyta</taxon>
        <taxon>Tracheophyta</taxon>
        <taxon>Spermatophyta</taxon>
        <taxon>Magnoliopsida</taxon>
        <taxon>Liliopsida</taxon>
        <taxon>Poales</taxon>
        <taxon>Poaceae</taxon>
        <taxon>PACMAD clade</taxon>
        <taxon>Arundinoideae</taxon>
        <taxon>Arundineae</taxon>
        <taxon>Arundo</taxon>
    </lineage>
</organism>
<evidence type="ECO:0000313" key="1">
    <source>
        <dbReference type="EMBL" id="JAD45014.1"/>
    </source>
</evidence>
<reference evidence="1" key="2">
    <citation type="journal article" date="2015" name="Data Brief">
        <title>Shoot transcriptome of the giant reed, Arundo donax.</title>
        <authorList>
            <person name="Barrero R.A."/>
            <person name="Guerrero F.D."/>
            <person name="Moolhuijzen P."/>
            <person name="Goolsby J.A."/>
            <person name="Tidwell J."/>
            <person name="Bellgard S.E."/>
            <person name="Bellgard M.I."/>
        </authorList>
    </citation>
    <scope>NUCLEOTIDE SEQUENCE</scope>
    <source>
        <tissue evidence="1">Shoot tissue taken approximately 20 cm above the soil surface</tissue>
    </source>
</reference>
<dbReference type="AlphaFoldDB" id="A0A0A9A054"/>
<accession>A0A0A9A054</accession>
<dbReference type="EMBL" id="GBRH01252881">
    <property type="protein sequence ID" value="JAD45014.1"/>
    <property type="molecule type" value="Transcribed_RNA"/>
</dbReference>
<protein>
    <submittedName>
        <fullName evidence="1">Uncharacterized protein</fullName>
    </submittedName>
</protein>
<name>A0A0A9A054_ARUDO</name>
<proteinExistence type="predicted"/>
<reference evidence="1" key="1">
    <citation type="submission" date="2014-09" db="EMBL/GenBank/DDBJ databases">
        <authorList>
            <person name="Magalhaes I.L.F."/>
            <person name="Oliveira U."/>
            <person name="Santos F.R."/>
            <person name="Vidigal T.H.D.A."/>
            <person name="Brescovit A.D."/>
            <person name="Santos A.J."/>
        </authorList>
    </citation>
    <scope>NUCLEOTIDE SEQUENCE</scope>
    <source>
        <tissue evidence="1">Shoot tissue taken approximately 20 cm above the soil surface</tissue>
    </source>
</reference>
<sequence>MLREDISVLLSQVSSL</sequence>